<keyword evidence="2" id="KW-1185">Reference proteome</keyword>
<name>A0A8J5I798_9STRA</name>
<protein>
    <submittedName>
        <fullName evidence="1">Uncharacterized protein</fullName>
    </submittedName>
</protein>
<comment type="caution">
    <text evidence="1">The sequence shown here is derived from an EMBL/GenBank/DDBJ whole genome shotgun (WGS) entry which is preliminary data.</text>
</comment>
<evidence type="ECO:0000313" key="1">
    <source>
        <dbReference type="EMBL" id="KAG6949789.1"/>
    </source>
</evidence>
<dbReference type="Proteomes" id="UP000709295">
    <property type="component" value="Unassembled WGS sequence"/>
</dbReference>
<gene>
    <name evidence="1" type="ORF">JG688_00014483</name>
</gene>
<organism evidence="1 2">
    <name type="scientific">Phytophthora aleatoria</name>
    <dbReference type="NCBI Taxonomy" id="2496075"/>
    <lineage>
        <taxon>Eukaryota</taxon>
        <taxon>Sar</taxon>
        <taxon>Stramenopiles</taxon>
        <taxon>Oomycota</taxon>
        <taxon>Peronosporomycetes</taxon>
        <taxon>Peronosporales</taxon>
        <taxon>Peronosporaceae</taxon>
        <taxon>Phytophthora</taxon>
    </lineage>
</organism>
<evidence type="ECO:0000313" key="2">
    <source>
        <dbReference type="Proteomes" id="UP000709295"/>
    </source>
</evidence>
<dbReference type="EMBL" id="JAENGY010001382">
    <property type="protein sequence ID" value="KAG6949789.1"/>
    <property type="molecule type" value="Genomic_DNA"/>
</dbReference>
<dbReference type="AlphaFoldDB" id="A0A8J5I798"/>
<proteinExistence type="predicted"/>
<sequence>MTPCNGTMCRQYPRDDNVEVRCYYARFMGTICTANPYLIEMRLRLHCSRSKKSKLARLQLSTCNTMVQHRSHTPIATITESTTYERAVNNIRASVSSQLGQLPSVTLVAYE</sequence>
<accession>A0A8J5I798</accession>
<reference evidence="1" key="1">
    <citation type="submission" date="2021-01" db="EMBL/GenBank/DDBJ databases">
        <title>Phytophthora aleatoria, a newly-described species from Pinus radiata is distinct from Phytophthora cactorum isolates based on comparative genomics.</title>
        <authorList>
            <person name="Mcdougal R."/>
            <person name="Panda P."/>
            <person name="Williams N."/>
            <person name="Studholme D.J."/>
        </authorList>
    </citation>
    <scope>NUCLEOTIDE SEQUENCE</scope>
    <source>
        <strain evidence="1">NZFS 4037</strain>
    </source>
</reference>